<dbReference type="PROSITE" id="PS00107">
    <property type="entry name" value="PROTEIN_KINASE_ATP"/>
    <property type="match status" value="1"/>
</dbReference>
<dbReference type="RefSeq" id="XP_022088872.1">
    <property type="nucleotide sequence ID" value="XM_022233180.1"/>
</dbReference>
<dbReference type="Proteomes" id="UP000694845">
    <property type="component" value="Unplaced"/>
</dbReference>
<proteinExistence type="predicted"/>
<feature type="compositionally biased region" description="Basic and acidic residues" evidence="2">
    <location>
        <begin position="1"/>
        <end position="12"/>
    </location>
</feature>
<accession>A0A8B7Y8J5</accession>
<dbReference type="InterPro" id="IPR051681">
    <property type="entry name" value="Ser/Thr_Kinases-Pseudokinases"/>
</dbReference>
<reference evidence="5" key="1">
    <citation type="submission" date="2025-08" db="UniProtKB">
        <authorList>
            <consortium name="RefSeq"/>
        </authorList>
    </citation>
    <scope>IDENTIFICATION</scope>
</reference>
<dbReference type="KEGG" id="aplc:110978291"/>
<evidence type="ECO:0000313" key="5">
    <source>
        <dbReference type="RefSeq" id="XP_022088872.1"/>
    </source>
</evidence>
<evidence type="ECO:0000259" key="3">
    <source>
        <dbReference type="PROSITE" id="PS50011"/>
    </source>
</evidence>
<dbReference type="GeneID" id="110978291"/>
<dbReference type="InterPro" id="IPR000719">
    <property type="entry name" value="Prot_kinase_dom"/>
</dbReference>
<feature type="domain" description="Protein kinase" evidence="3">
    <location>
        <begin position="190"/>
        <end position="443"/>
    </location>
</feature>
<evidence type="ECO:0000313" key="4">
    <source>
        <dbReference type="Proteomes" id="UP000694845"/>
    </source>
</evidence>
<keyword evidence="5" id="KW-0418">Kinase</keyword>
<dbReference type="OrthoDB" id="5974690at2759"/>
<feature type="binding site" evidence="1">
    <location>
        <position position="220"/>
    </location>
    <ligand>
        <name>ATP</name>
        <dbReference type="ChEBI" id="CHEBI:30616"/>
    </ligand>
</feature>
<dbReference type="Pfam" id="PF00069">
    <property type="entry name" value="Pkinase"/>
    <property type="match status" value="1"/>
</dbReference>
<dbReference type="SUPFAM" id="SSF56112">
    <property type="entry name" value="Protein kinase-like (PK-like)"/>
    <property type="match status" value="1"/>
</dbReference>
<dbReference type="InterPro" id="IPR011009">
    <property type="entry name" value="Kinase-like_dom_sf"/>
</dbReference>
<feature type="compositionally biased region" description="Low complexity" evidence="2">
    <location>
        <begin position="105"/>
        <end position="118"/>
    </location>
</feature>
<evidence type="ECO:0000256" key="2">
    <source>
        <dbReference type="SAM" id="MobiDB-lite"/>
    </source>
</evidence>
<evidence type="ECO:0000256" key="1">
    <source>
        <dbReference type="PROSITE-ProRule" id="PRU10141"/>
    </source>
</evidence>
<feature type="region of interest" description="Disordered" evidence="2">
    <location>
        <begin position="64"/>
        <end position="162"/>
    </location>
</feature>
<dbReference type="GO" id="GO:0004674">
    <property type="term" value="F:protein serine/threonine kinase activity"/>
    <property type="evidence" value="ECO:0007669"/>
    <property type="project" value="TreeGrafter"/>
</dbReference>
<gene>
    <name evidence="5" type="primary">LOC110978291</name>
</gene>
<feature type="region of interest" description="Disordered" evidence="2">
    <location>
        <begin position="1"/>
        <end position="21"/>
    </location>
</feature>
<dbReference type="Gene3D" id="1.10.510.10">
    <property type="entry name" value="Transferase(Phosphotransferase) domain 1"/>
    <property type="match status" value="1"/>
</dbReference>
<dbReference type="PROSITE" id="PS50011">
    <property type="entry name" value="PROTEIN_KINASE_DOM"/>
    <property type="match status" value="1"/>
</dbReference>
<feature type="compositionally biased region" description="Polar residues" evidence="2">
    <location>
        <begin position="119"/>
        <end position="134"/>
    </location>
</feature>
<dbReference type="GO" id="GO:0005524">
    <property type="term" value="F:ATP binding"/>
    <property type="evidence" value="ECO:0007669"/>
    <property type="project" value="UniProtKB-UniRule"/>
</dbReference>
<keyword evidence="4" id="KW-1185">Reference proteome</keyword>
<keyword evidence="5" id="KW-0808">Transferase</keyword>
<organism evidence="4 5">
    <name type="scientific">Acanthaster planci</name>
    <name type="common">Crown-of-thorns starfish</name>
    <dbReference type="NCBI Taxonomy" id="133434"/>
    <lineage>
        <taxon>Eukaryota</taxon>
        <taxon>Metazoa</taxon>
        <taxon>Echinodermata</taxon>
        <taxon>Eleutherozoa</taxon>
        <taxon>Asterozoa</taxon>
        <taxon>Asteroidea</taxon>
        <taxon>Valvatacea</taxon>
        <taxon>Valvatida</taxon>
        <taxon>Acanthasteridae</taxon>
        <taxon>Acanthaster</taxon>
    </lineage>
</organism>
<dbReference type="AlphaFoldDB" id="A0A8B7Y8J5"/>
<keyword evidence="1" id="KW-0547">Nucleotide-binding</keyword>
<protein>
    <submittedName>
        <fullName evidence="5">Probable LIM domain-containing serine/threonine-protein kinase DDB_G0287001 isoform X1</fullName>
    </submittedName>
</protein>
<dbReference type="PANTHER" id="PTHR44329">
    <property type="entry name" value="SERINE/THREONINE-PROTEIN KINASE TNNI3K-RELATED"/>
    <property type="match status" value="1"/>
</dbReference>
<dbReference type="CDD" id="cd00180">
    <property type="entry name" value="PKc"/>
    <property type="match status" value="1"/>
</dbReference>
<name>A0A8B7Y8J5_ACAPL</name>
<sequence>MAEPTMARKHEMSSNTENQSGIDATFSHQIIGMKCAVIDRRPPPDMKMKRKKMSGLRRAIQAIFKPKDKTADSPDINISNPAIPSRLEKEVNEDVATVTEANEESYSSSQCSSASTKSLETGSSQSAPAISTLSPPEKNLTPHARASRPTKTPSEGKSKKSGFYMYNGHPSYLGSRLYQCRDVKPGLDILGRWVELGCGETGTTRLVHIPSENGKLVAAKIIQGEDPEVRFHKELDALHIVNGHPSFPHLVGVIQQSPLRCILEEFVGNDFIPENTTLEDVLKDKKIVASEIPYSDWVQIAQDIADGIKHLHQLEYLHINLKPENILLYATDGNWKGWRAKICDLGDCTFMRLAPKIHSTPEIQAAAESAAKPFVAPEVLRGETPYTVASDIYALGRVLSAIGKKTKITLLQHIGKKCSRKTAVKRPDIDKVYNMLERPSTPK</sequence>
<keyword evidence="1" id="KW-0067">ATP-binding</keyword>
<dbReference type="InterPro" id="IPR017441">
    <property type="entry name" value="Protein_kinase_ATP_BS"/>
</dbReference>